<dbReference type="InterPro" id="IPR001867">
    <property type="entry name" value="OmpR/PhoB-type_DNA-bd"/>
</dbReference>
<evidence type="ECO:0000313" key="12">
    <source>
        <dbReference type="EMBL" id="MDA7025139.1"/>
    </source>
</evidence>
<feature type="domain" description="Response regulatory" evidence="10">
    <location>
        <begin position="6"/>
        <end position="119"/>
    </location>
</feature>
<dbReference type="InterPro" id="IPR016032">
    <property type="entry name" value="Sig_transdc_resp-reg_C-effctor"/>
</dbReference>
<dbReference type="PANTHER" id="PTHR48111:SF2">
    <property type="entry name" value="RESPONSE REGULATOR SAER"/>
    <property type="match status" value="1"/>
</dbReference>
<evidence type="ECO:0000313" key="13">
    <source>
        <dbReference type="Proteomes" id="UP001211894"/>
    </source>
</evidence>
<keyword evidence="7" id="KW-0804">Transcription</keyword>
<evidence type="ECO:0000256" key="8">
    <source>
        <dbReference type="PROSITE-ProRule" id="PRU00169"/>
    </source>
</evidence>
<dbReference type="InterPro" id="IPR001789">
    <property type="entry name" value="Sig_transdc_resp-reg_receiver"/>
</dbReference>
<dbReference type="InterPro" id="IPR036388">
    <property type="entry name" value="WH-like_DNA-bd_sf"/>
</dbReference>
<keyword evidence="2" id="KW-0963">Cytoplasm</keyword>
<feature type="modified residue" description="4-aspartylphosphate" evidence="8">
    <location>
        <position position="55"/>
    </location>
</feature>
<dbReference type="Gene3D" id="6.10.250.690">
    <property type="match status" value="1"/>
</dbReference>
<evidence type="ECO:0000256" key="6">
    <source>
        <dbReference type="ARBA" id="ARBA00023125"/>
    </source>
</evidence>
<keyword evidence="13" id="KW-1185">Reference proteome</keyword>
<dbReference type="EMBL" id="JAQKAB010000001">
    <property type="protein sequence ID" value="MDA7025139.1"/>
    <property type="molecule type" value="Genomic_DNA"/>
</dbReference>
<evidence type="ECO:0000256" key="7">
    <source>
        <dbReference type="ARBA" id="ARBA00023163"/>
    </source>
</evidence>
<keyword evidence="3 8" id="KW-0597">Phosphoprotein</keyword>
<proteinExistence type="predicted"/>
<dbReference type="RefSeq" id="WP_271339004.1">
    <property type="nucleotide sequence ID" value="NZ_JAQKAB010000001.1"/>
</dbReference>
<dbReference type="Pfam" id="PF00486">
    <property type="entry name" value="Trans_reg_C"/>
    <property type="match status" value="1"/>
</dbReference>
<dbReference type="SUPFAM" id="SSF46894">
    <property type="entry name" value="C-terminal effector domain of the bipartite response regulators"/>
    <property type="match status" value="1"/>
</dbReference>
<name>A0ABT4X0D4_9BACI</name>
<dbReference type="SMART" id="SM00862">
    <property type="entry name" value="Trans_reg_C"/>
    <property type="match status" value="1"/>
</dbReference>
<feature type="domain" description="OmpR/PhoB-type" evidence="11">
    <location>
        <begin position="134"/>
        <end position="233"/>
    </location>
</feature>
<accession>A0ABT4X0D4</accession>
<keyword evidence="5" id="KW-0805">Transcription regulation</keyword>
<comment type="caution">
    <text evidence="12">The sequence shown here is derived from an EMBL/GenBank/DDBJ whole genome shotgun (WGS) entry which is preliminary data.</text>
</comment>
<dbReference type="PROSITE" id="PS51755">
    <property type="entry name" value="OMPR_PHOB"/>
    <property type="match status" value="1"/>
</dbReference>
<evidence type="ECO:0000259" key="10">
    <source>
        <dbReference type="PROSITE" id="PS50110"/>
    </source>
</evidence>
<dbReference type="Gene3D" id="3.40.50.2300">
    <property type="match status" value="1"/>
</dbReference>
<dbReference type="SUPFAM" id="SSF52172">
    <property type="entry name" value="CheY-like"/>
    <property type="match status" value="1"/>
</dbReference>
<dbReference type="Pfam" id="PF00072">
    <property type="entry name" value="Response_reg"/>
    <property type="match status" value="1"/>
</dbReference>
<organism evidence="12 13">
    <name type="scientific">Bacillus changyiensis</name>
    <dbReference type="NCBI Taxonomy" id="3004103"/>
    <lineage>
        <taxon>Bacteria</taxon>
        <taxon>Bacillati</taxon>
        <taxon>Bacillota</taxon>
        <taxon>Bacilli</taxon>
        <taxon>Bacillales</taxon>
        <taxon>Bacillaceae</taxon>
        <taxon>Bacillus</taxon>
    </lineage>
</organism>
<reference evidence="12 13" key="1">
    <citation type="submission" date="2023-01" db="EMBL/GenBank/DDBJ databases">
        <title>Bacillus changyiensis sp. nov., isolated from a coastal deposit.</title>
        <authorList>
            <person name="Xiao G."/>
            <person name="Lai Q."/>
            <person name="Hu Z."/>
            <person name="Shao Z."/>
        </authorList>
    </citation>
    <scope>NUCLEOTIDE SEQUENCE [LARGE SCALE GENOMIC DNA]</scope>
    <source>
        <strain evidence="12 13">CLL-7-23</strain>
    </source>
</reference>
<evidence type="ECO:0000256" key="5">
    <source>
        <dbReference type="ARBA" id="ARBA00023015"/>
    </source>
</evidence>
<dbReference type="Gene3D" id="1.10.10.10">
    <property type="entry name" value="Winged helix-like DNA-binding domain superfamily/Winged helix DNA-binding domain"/>
    <property type="match status" value="1"/>
</dbReference>
<comment type="subcellular location">
    <subcellularLocation>
        <location evidence="1">Cytoplasm</location>
    </subcellularLocation>
</comment>
<dbReference type="CDD" id="cd17574">
    <property type="entry name" value="REC_OmpR"/>
    <property type="match status" value="1"/>
</dbReference>
<dbReference type="CDD" id="cd00383">
    <property type="entry name" value="trans_reg_C"/>
    <property type="match status" value="1"/>
</dbReference>
<dbReference type="PROSITE" id="PS50110">
    <property type="entry name" value="RESPONSE_REGULATORY"/>
    <property type="match status" value="1"/>
</dbReference>
<dbReference type="InterPro" id="IPR011006">
    <property type="entry name" value="CheY-like_superfamily"/>
</dbReference>
<evidence type="ECO:0000256" key="9">
    <source>
        <dbReference type="PROSITE-ProRule" id="PRU01091"/>
    </source>
</evidence>
<dbReference type="SMART" id="SM00448">
    <property type="entry name" value="REC"/>
    <property type="match status" value="1"/>
</dbReference>
<evidence type="ECO:0000259" key="11">
    <source>
        <dbReference type="PROSITE" id="PS51755"/>
    </source>
</evidence>
<dbReference type="InterPro" id="IPR039420">
    <property type="entry name" value="WalR-like"/>
</dbReference>
<keyword evidence="4" id="KW-0902">Two-component regulatory system</keyword>
<dbReference type="PANTHER" id="PTHR48111">
    <property type="entry name" value="REGULATOR OF RPOS"/>
    <property type="match status" value="1"/>
</dbReference>
<dbReference type="Proteomes" id="UP001211894">
    <property type="component" value="Unassembled WGS sequence"/>
</dbReference>
<evidence type="ECO:0000256" key="4">
    <source>
        <dbReference type="ARBA" id="ARBA00023012"/>
    </source>
</evidence>
<protein>
    <submittedName>
        <fullName evidence="12">Response regulator transcription factor</fullName>
    </submittedName>
</protein>
<evidence type="ECO:0000256" key="2">
    <source>
        <dbReference type="ARBA" id="ARBA00022490"/>
    </source>
</evidence>
<evidence type="ECO:0000256" key="1">
    <source>
        <dbReference type="ARBA" id="ARBA00004496"/>
    </source>
</evidence>
<evidence type="ECO:0000256" key="3">
    <source>
        <dbReference type="ARBA" id="ARBA00022553"/>
    </source>
</evidence>
<sequence length="233" mass="26938">MTTQQTVLVVDDDDDIVRLLDIHLTNEGYHVLKASDGFEAIHLMETHHVCLLILDIMMPGIDGIEVCRKIREKSSIPIILLSAKDSDTDKVVGLSVGADDYIIKPFSTVELMARVKAQLRRYMFFNQNITNSIDQTIRIRGLEMNERSRDVSLYGEKLKLTKTEFEILLLLAKTPNRVYTLEEIFESVWKERYFESHNTVMVHIARLREKLNDGIRDDQIIKNVWGVGYKIEN</sequence>
<keyword evidence="6 9" id="KW-0238">DNA-binding</keyword>
<gene>
    <name evidence="12" type="ORF">PJ311_00780</name>
</gene>
<feature type="DNA-binding region" description="OmpR/PhoB-type" evidence="9">
    <location>
        <begin position="134"/>
        <end position="233"/>
    </location>
</feature>